<dbReference type="PANTHER" id="PTHR24119">
    <property type="entry name" value="ACYL-COA-BINDING DOMAIN-CONTAINING PROTEIN 6"/>
    <property type="match status" value="1"/>
</dbReference>
<dbReference type="Gene3D" id="1.20.80.10">
    <property type="match status" value="1"/>
</dbReference>
<dbReference type="AlphaFoldDB" id="B4N1I0"/>
<keyword evidence="2" id="KW-0677">Repeat</keyword>
<name>B4N1I0_DROWI</name>
<dbReference type="Pfam" id="PF12796">
    <property type="entry name" value="Ank_2"/>
    <property type="match status" value="1"/>
</dbReference>
<protein>
    <recommendedName>
        <fullName evidence="1">Acyl-CoA-binding domain-containing protein 6</fullName>
    </recommendedName>
</protein>
<proteinExistence type="predicted"/>
<evidence type="ECO:0000256" key="3">
    <source>
        <dbReference type="ARBA" id="ARBA00023043"/>
    </source>
</evidence>
<dbReference type="PROSITE" id="PS51228">
    <property type="entry name" value="ACB_2"/>
    <property type="match status" value="1"/>
</dbReference>
<dbReference type="InterPro" id="IPR035984">
    <property type="entry name" value="Acyl-CoA-binding_sf"/>
</dbReference>
<dbReference type="GO" id="GO:0007631">
    <property type="term" value="P:feeding behavior"/>
    <property type="evidence" value="ECO:0007669"/>
    <property type="project" value="EnsemblMetazoa"/>
</dbReference>
<dbReference type="SMR" id="B4N1I0"/>
<keyword evidence="8" id="KW-1185">Reference proteome</keyword>
<keyword evidence="4" id="KW-0446">Lipid-binding</keyword>
<dbReference type="InterPro" id="IPR036770">
    <property type="entry name" value="Ankyrin_rpt-contain_sf"/>
</dbReference>
<evidence type="ECO:0000313" key="7">
    <source>
        <dbReference type="EMBL" id="EDW78219.1"/>
    </source>
</evidence>
<dbReference type="SUPFAM" id="SSF47027">
    <property type="entry name" value="Acyl-CoA binding protein"/>
    <property type="match status" value="1"/>
</dbReference>
<dbReference type="Gene3D" id="1.25.40.20">
    <property type="entry name" value="Ankyrin repeat-containing domain"/>
    <property type="match status" value="1"/>
</dbReference>
<accession>B4N1I0</accession>
<dbReference type="FunCoup" id="B4N1I0">
    <property type="interactions" value="1121"/>
</dbReference>
<gene>
    <name evidence="7" type="primary">Dwil\GK16311</name>
    <name evidence="7" type="ORF">Dwil_GK16311</name>
</gene>
<dbReference type="OrthoDB" id="10254927at2759"/>
<dbReference type="STRING" id="7260.B4N1I0"/>
<evidence type="ECO:0000256" key="5">
    <source>
        <dbReference type="PROSITE-ProRule" id="PRU00023"/>
    </source>
</evidence>
<dbReference type="OMA" id="ARSKWQA"/>
<dbReference type="PANTHER" id="PTHR24119:SF0">
    <property type="entry name" value="ACYL-COA-BINDING DOMAIN-CONTAINING PROTEIN 6"/>
    <property type="match status" value="1"/>
</dbReference>
<dbReference type="SMART" id="SM00248">
    <property type="entry name" value="ANK"/>
    <property type="match status" value="2"/>
</dbReference>
<feature type="domain" description="ACB" evidence="6">
    <location>
        <begin position="15"/>
        <end position="100"/>
    </location>
</feature>
<dbReference type="InterPro" id="IPR014352">
    <property type="entry name" value="FERM/acyl-CoA-bd_prot_sf"/>
</dbReference>
<evidence type="ECO:0000256" key="2">
    <source>
        <dbReference type="ARBA" id="ARBA00022737"/>
    </source>
</evidence>
<dbReference type="SUPFAM" id="SSF48403">
    <property type="entry name" value="Ankyrin repeat"/>
    <property type="match status" value="1"/>
</dbReference>
<dbReference type="InterPro" id="IPR002110">
    <property type="entry name" value="Ankyrin_rpt"/>
</dbReference>
<dbReference type="PhylomeDB" id="B4N1I0"/>
<dbReference type="GO" id="GO:0000062">
    <property type="term" value="F:fatty-acyl-CoA binding"/>
    <property type="evidence" value="ECO:0007669"/>
    <property type="project" value="InterPro"/>
</dbReference>
<evidence type="ECO:0000313" key="8">
    <source>
        <dbReference type="Proteomes" id="UP000007798"/>
    </source>
</evidence>
<dbReference type="Proteomes" id="UP000007798">
    <property type="component" value="Unassembled WGS sequence"/>
</dbReference>
<dbReference type="PROSITE" id="PS50297">
    <property type="entry name" value="ANK_REP_REGION"/>
    <property type="match status" value="2"/>
</dbReference>
<organism evidence="7 8">
    <name type="scientific">Drosophila willistoni</name>
    <name type="common">Fruit fly</name>
    <dbReference type="NCBI Taxonomy" id="7260"/>
    <lineage>
        <taxon>Eukaryota</taxon>
        <taxon>Metazoa</taxon>
        <taxon>Ecdysozoa</taxon>
        <taxon>Arthropoda</taxon>
        <taxon>Hexapoda</taxon>
        <taxon>Insecta</taxon>
        <taxon>Pterygota</taxon>
        <taxon>Neoptera</taxon>
        <taxon>Endopterygota</taxon>
        <taxon>Diptera</taxon>
        <taxon>Brachycera</taxon>
        <taxon>Muscomorpha</taxon>
        <taxon>Ephydroidea</taxon>
        <taxon>Drosophilidae</taxon>
        <taxon>Drosophila</taxon>
        <taxon>Sophophora</taxon>
    </lineage>
</organism>
<dbReference type="Pfam" id="PF00887">
    <property type="entry name" value="ACBP"/>
    <property type="match status" value="1"/>
</dbReference>
<dbReference type="PRINTS" id="PR00689">
    <property type="entry name" value="ACOABINDINGP"/>
</dbReference>
<keyword evidence="3 5" id="KW-0040">ANK repeat</keyword>
<feature type="repeat" description="ANK" evidence="5">
    <location>
        <begin position="199"/>
        <end position="231"/>
    </location>
</feature>
<dbReference type="eggNOG" id="KOG0817">
    <property type="taxonomic scope" value="Eukaryota"/>
</dbReference>
<dbReference type="InterPro" id="IPR000582">
    <property type="entry name" value="Acyl-CoA-binding_protein"/>
</dbReference>
<evidence type="ECO:0000256" key="1">
    <source>
        <dbReference type="ARBA" id="ARBA00018419"/>
    </source>
</evidence>
<evidence type="ECO:0000259" key="6">
    <source>
        <dbReference type="PROSITE" id="PS51228"/>
    </source>
</evidence>
<dbReference type="InParanoid" id="B4N1I0"/>
<evidence type="ECO:0000256" key="4">
    <source>
        <dbReference type="ARBA" id="ARBA00023121"/>
    </source>
</evidence>
<reference evidence="7 8" key="1">
    <citation type="journal article" date="2007" name="Nature">
        <title>Evolution of genes and genomes on the Drosophila phylogeny.</title>
        <authorList>
            <consortium name="Drosophila 12 Genomes Consortium"/>
            <person name="Clark A.G."/>
            <person name="Eisen M.B."/>
            <person name="Smith D.R."/>
            <person name="Bergman C.M."/>
            <person name="Oliver B."/>
            <person name="Markow T.A."/>
            <person name="Kaufman T.C."/>
            <person name="Kellis M."/>
            <person name="Gelbart W."/>
            <person name="Iyer V.N."/>
            <person name="Pollard D.A."/>
            <person name="Sackton T.B."/>
            <person name="Larracuente A.M."/>
            <person name="Singh N.D."/>
            <person name="Abad J.P."/>
            <person name="Abt D.N."/>
            <person name="Adryan B."/>
            <person name="Aguade M."/>
            <person name="Akashi H."/>
            <person name="Anderson W.W."/>
            <person name="Aquadro C.F."/>
            <person name="Ardell D.H."/>
            <person name="Arguello R."/>
            <person name="Artieri C.G."/>
            <person name="Barbash D.A."/>
            <person name="Barker D."/>
            <person name="Barsanti P."/>
            <person name="Batterham P."/>
            <person name="Batzoglou S."/>
            <person name="Begun D."/>
            <person name="Bhutkar A."/>
            <person name="Blanco E."/>
            <person name="Bosak S.A."/>
            <person name="Bradley R.K."/>
            <person name="Brand A.D."/>
            <person name="Brent M.R."/>
            <person name="Brooks A.N."/>
            <person name="Brown R.H."/>
            <person name="Butlin R.K."/>
            <person name="Caggese C."/>
            <person name="Calvi B.R."/>
            <person name="Bernardo de Carvalho A."/>
            <person name="Caspi A."/>
            <person name="Castrezana S."/>
            <person name="Celniker S.E."/>
            <person name="Chang J.L."/>
            <person name="Chapple C."/>
            <person name="Chatterji S."/>
            <person name="Chinwalla A."/>
            <person name="Civetta A."/>
            <person name="Clifton S.W."/>
            <person name="Comeron J.M."/>
            <person name="Costello J.C."/>
            <person name="Coyne J.A."/>
            <person name="Daub J."/>
            <person name="David R.G."/>
            <person name="Delcher A.L."/>
            <person name="Delehaunty K."/>
            <person name="Do C.B."/>
            <person name="Ebling H."/>
            <person name="Edwards K."/>
            <person name="Eickbush T."/>
            <person name="Evans J.D."/>
            <person name="Filipski A."/>
            <person name="Findeiss S."/>
            <person name="Freyhult E."/>
            <person name="Fulton L."/>
            <person name="Fulton R."/>
            <person name="Garcia A.C."/>
            <person name="Gardiner A."/>
            <person name="Garfield D.A."/>
            <person name="Garvin B.E."/>
            <person name="Gibson G."/>
            <person name="Gilbert D."/>
            <person name="Gnerre S."/>
            <person name="Godfrey J."/>
            <person name="Good R."/>
            <person name="Gotea V."/>
            <person name="Gravely B."/>
            <person name="Greenberg A.J."/>
            <person name="Griffiths-Jones S."/>
            <person name="Gross S."/>
            <person name="Guigo R."/>
            <person name="Gustafson E.A."/>
            <person name="Haerty W."/>
            <person name="Hahn M.W."/>
            <person name="Halligan D.L."/>
            <person name="Halpern A.L."/>
            <person name="Halter G.M."/>
            <person name="Han M.V."/>
            <person name="Heger A."/>
            <person name="Hillier L."/>
            <person name="Hinrichs A.S."/>
            <person name="Holmes I."/>
            <person name="Hoskins R.A."/>
            <person name="Hubisz M.J."/>
            <person name="Hultmark D."/>
            <person name="Huntley M.A."/>
            <person name="Jaffe D.B."/>
            <person name="Jagadeeshan S."/>
            <person name="Jeck W.R."/>
            <person name="Johnson J."/>
            <person name="Jones C.D."/>
            <person name="Jordan W.C."/>
            <person name="Karpen G.H."/>
            <person name="Kataoka E."/>
            <person name="Keightley P.D."/>
            <person name="Kheradpour P."/>
            <person name="Kirkness E.F."/>
            <person name="Koerich L.B."/>
            <person name="Kristiansen K."/>
            <person name="Kudrna D."/>
            <person name="Kulathinal R.J."/>
            <person name="Kumar S."/>
            <person name="Kwok R."/>
            <person name="Lander E."/>
            <person name="Langley C.H."/>
            <person name="Lapoint R."/>
            <person name="Lazzaro B.P."/>
            <person name="Lee S.J."/>
            <person name="Levesque L."/>
            <person name="Li R."/>
            <person name="Lin C.F."/>
            <person name="Lin M.F."/>
            <person name="Lindblad-Toh K."/>
            <person name="Llopart A."/>
            <person name="Long M."/>
            <person name="Low L."/>
            <person name="Lozovsky E."/>
            <person name="Lu J."/>
            <person name="Luo M."/>
            <person name="Machado C.A."/>
            <person name="Makalowski W."/>
            <person name="Marzo M."/>
            <person name="Matsuda M."/>
            <person name="Matzkin L."/>
            <person name="McAllister B."/>
            <person name="McBride C.S."/>
            <person name="McKernan B."/>
            <person name="McKernan K."/>
            <person name="Mendez-Lago M."/>
            <person name="Minx P."/>
            <person name="Mollenhauer M.U."/>
            <person name="Montooth K."/>
            <person name="Mount S.M."/>
            <person name="Mu X."/>
            <person name="Myers E."/>
            <person name="Negre B."/>
            <person name="Newfeld S."/>
            <person name="Nielsen R."/>
            <person name="Noor M.A."/>
            <person name="O'Grady P."/>
            <person name="Pachter L."/>
            <person name="Papaceit M."/>
            <person name="Parisi M.J."/>
            <person name="Parisi M."/>
            <person name="Parts L."/>
            <person name="Pedersen J.S."/>
            <person name="Pesole G."/>
            <person name="Phillippy A.M."/>
            <person name="Ponting C.P."/>
            <person name="Pop M."/>
            <person name="Porcelli D."/>
            <person name="Powell J.R."/>
            <person name="Prohaska S."/>
            <person name="Pruitt K."/>
            <person name="Puig M."/>
            <person name="Quesneville H."/>
            <person name="Ram K.R."/>
            <person name="Rand D."/>
            <person name="Rasmussen M.D."/>
            <person name="Reed L.K."/>
            <person name="Reenan R."/>
            <person name="Reily A."/>
            <person name="Remington K.A."/>
            <person name="Rieger T.T."/>
            <person name="Ritchie M.G."/>
            <person name="Robin C."/>
            <person name="Rogers Y.H."/>
            <person name="Rohde C."/>
            <person name="Rozas J."/>
            <person name="Rubenfield M.J."/>
            <person name="Ruiz A."/>
            <person name="Russo S."/>
            <person name="Salzberg S.L."/>
            <person name="Sanchez-Gracia A."/>
            <person name="Saranga D.J."/>
            <person name="Sato H."/>
            <person name="Schaeffer S.W."/>
            <person name="Schatz M.C."/>
            <person name="Schlenke T."/>
            <person name="Schwartz R."/>
            <person name="Segarra C."/>
            <person name="Singh R.S."/>
            <person name="Sirot L."/>
            <person name="Sirota M."/>
            <person name="Sisneros N.B."/>
            <person name="Smith C.D."/>
            <person name="Smith T.F."/>
            <person name="Spieth J."/>
            <person name="Stage D.E."/>
            <person name="Stark A."/>
            <person name="Stephan W."/>
            <person name="Strausberg R.L."/>
            <person name="Strempel S."/>
            <person name="Sturgill D."/>
            <person name="Sutton G."/>
            <person name="Sutton G.G."/>
            <person name="Tao W."/>
            <person name="Teichmann S."/>
            <person name="Tobari Y.N."/>
            <person name="Tomimura Y."/>
            <person name="Tsolas J.M."/>
            <person name="Valente V.L."/>
            <person name="Venter E."/>
            <person name="Venter J.C."/>
            <person name="Vicario S."/>
            <person name="Vieira F.G."/>
            <person name="Vilella A.J."/>
            <person name="Villasante A."/>
            <person name="Walenz B."/>
            <person name="Wang J."/>
            <person name="Wasserman M."/>
            <person name="Watts T."/>
            <person name="Wilson D."/>
            <person name="Wilson R.K."/>
            <person name="Wing R.A."/>
            <person name="Wolfner M.F."/>
            <person name="Wong A."/>
            <person name="Wong G.K."/>
            <person name="Wu C.I."/>
            <person name="Wu G."/>
            <person name="Yamamoto D."/>
            <person name="Yang H.P."/>
            <person name="Yang S.P."/>
            <person name="Yorke J.A."/>
            <person name="Yoshida K."/>
            <person name="Zdobnov E."/>
            <person name="Zhang P."/>
            <person name="Zhang Y."/>
            <person name="Zimin A.V."/>
            <person name="Baldwin J."/>
            <person name="Abdouelleil A."/>
            <person name="Abdulkadir J."/>
            <person name="Abebe A."/>
            <person name="Abera B."/>
            <person name="Abreu J."/>
            <person name="Acer S.C."/>
            <person name="Aftuck L."/>
            <person name="Alexander A."/>
            <person name="An P."/>
            <person name="Anderson E."/>
            <person name="Anderson S."/>
            <person name="Arachi H."/>
            <person name="Azer M."/>
            <person name="Bachantsang P."/>
            <person name="Barry A."/>
            <person name="Bayul T."/>
            <person name="Berlin A."/>
            <person name="Bessette D."/>
            <person name="Bloom T."/>
            <person name="Blye J."/>
            <person name="Boguslavskiy L."/>
            <person name="Bonnet C."/>
            <person name="Boukhgalter B."/>
            <person name="Bourzgui I."/>
            <person name="Brown A."/>
            <person name="Cahill P."/>
            <person name="Channer S."/>
            <person name="Cheshatsang Y."/>
            <person name="Chuda L."/>
            <person name="Citroen M."/>
            <person name="Collymore A."/>
            <person name="Cooke P."/>
            <person name="Costello M."/>
            <person name="D'Aco K."/>
            <person name="Daza R."/>
            <person name="De Haan G."/>
            <person name="DeGray S."/>
            <person name="DeMaso C."/>
            <person name="Dhargay N."/>
            <person name="Dooley K."/>
            <person name="Dooley E."/>
            <person name="Doricent M."/>
            <person name="Dorje P."/>
            <person name="Dorjee K."/>
            <person name="Dupes A."/>
            <person name="Elong R."/>
            <person name="Falk J."/>
            <person name="Farina A."/>
            <person name="Faro S."/>
            <person name="Ferguson D."/>
            <person name="Fisher S."/>
            <person name="Foley C.D."/>
            <person name="Franke A."/>
            <person name="Friedrich D."/>
            <person name="Gadbois L."/>
            <person name="Gearin G."/>
            <person name="Gearin C.R."/>
            <person name="Giannoukos G."/>
            <person name="Goode T."/>
            <person name="Graham J."/>
            <person name="Grandbois E."/>
            <person name="Grewal S."/>
            <person name="Gyaltsen K."/>
            <person name="Hafez N."/>
            <person name="Hagos B."/>
            <person name="Hall J."/>
            <person name="Henson C."/>
            <person name="Hollinger A."/>
            <person name="Honan T."/>
            <person name="Huard M.D."/>
            <person name="Hughes L."/>
            <person name="Hurhula B."/>
            <person name="Husby M.E."/>
            <person name="Kamat A."/>
            <person name="Kanga B."/>
            <person name="Kashin S."/>
            <person name="Khazanovich D."/>
            <person name="Kisner P."/>
            <person name="Lance K."/>
            <person name="Lara M."/>
            <person name="Lee W."/>
            <person name="Lennon N."/>
            <person name="Letendre F."/>
            <person name="LeVine R."/>
            <person name="Lipovsky A."/>
            <person name="Liu X."/>
            <person name="Liu J."/>
            <person name="Liu S."/>
            <person name="Lokyitsang T."/>
            <person name="Lokyitsang Y."/>
            <person name="Lubonja R."/>
            <person name="Lui A."/>
            <person name="MacDonald P."/>
            <person name="Magnisalis V."/>
            <person name="Maru K."/>
            <person name="Matthews C."/>
            <person name="McCusker W."/>
            <person name="McDonough S."/>
            <person name="Mehta T."/>
            <person name="Meldrim J."/>
            <person name="Meneus L."/>
            <person name="Mihai O."/>
            <person name="Mihalev A."/>
            <person name="Mihova T."/>
            <person name="Mittelman R."/>
            <person name="Mlenga V."/>
            <person name="Montmayeur A."/>
            <person name="Mulrain L."/>
            <person name="Navidi A."/>
            <person name="Naylor J."/>
            <person name="Negash T."/>
            <person name="Nguyen T."/>
            <person name="Nguyen N."/>
            <person name="Nicol R."/>
            <person name="Norbu C."/>
            <person name="Norbu N."/>
            <person name="Novod N."/>
            <person name="O'Neill B."/>
            <person name="Osman S."/>
            <person name="Markiewicz E."/>
            <person name="Oyono O.L."/>
            <person name="Patti C."/>
            <person name="Phunkhang P."/>
            <person name="Pierre F."/>
            <person name="Priest M."/>
            <person name="Raghuraman S."/>
            <person name="Rege F."/>
            <person name="Reyes R."/>
            <person name="Rise C."/>
            <person name="Rogov P."/>
            <person name="Ross K."/>
            <person name="Ryan E."/>
            <person name="Settipalli S."/>
            <person name="Shea T."/>
            <person name="Sherpa N."/>
            <person name="Shi L."/>
            <person name="Shih D."/>
            <person name="Sparrow T."/>
            <person name="Spaulding J."/>
            <person name="Stalker J."/>
            <person name="Stange-Thomann N."/>
            <person name="Stavropoulos S."/>
            <person name="Stone C."/>
            <person name="Strader C."/>
            <person name="Tesfaye S."/>
            <person name="Thomson T."/>
            <person name="Thoulutsang Y."/>
            <person name="Thoulutsang D."/>
            <person name="Topham K."/>
            <person name="Topping I."/>
            <person name="Tsamla T."/>
            <person name="Vassiliev H."/>
            <person name="Vo A."/>
            <person name="Wangchuk T."/>
            <person name="Wangdi T."/>
            <person name="Weiand M."/>
            <person name="Wilkinson J."/>
            <person name="Wilson A."/>
            <person name="Yadav S."/>
            <person name="Young G."/>
            <person name="Yu Q."/>
            <person name="Zembek L."/>
            <person name="Zhong D."/>
            <person name="Zimmer A."/>
            <person name="Zwirko Z."/>
            <person name="Jaffe D.B."/>
            <person name="Alvarez P."/>
            <person name="Brockman W."/>
            <person name="Butler J."/>
            <person name="Chin C."/>
            <person name="Gnerre S."/>
            <person name="Grabherr M."/>
            <person name="Kleber M."/>
            <person name="Mauceli E."/>
            <person name="MacCallum I."/>
        </authorList>
    </citation>
    <scope>NUCLEOTIDE SEQUENCE [LARGE SCALE GENOMIC DNA]</scope>
    <source>
        <strain evidence="8">Tucson 14030-0811.24</strain>
    </source>
</reference>
<dbReference type="KEGG" id="dwi:6644524"/>
<sequence>MSNSDLDLTDEEDEEEDLFAIATAQVMRKSNIYSANDLLEFYAYYKQVTEGRCQHARPPILQMKARSKWNAWHDLGDMTRTDARRAYINKLSKLEPKWLDETKSERQSSNHGHGVGQWVVHSIEAMPAEELKPDNEKTMFDYVKENNLERLREQLKPDDLLLQDEHGMSLIHWATDRNAVNILEYLVVRGANVNQRDAEQQTPLHYAASCGHVEAVRYLLALNADMALCDAEGQTCLDVADDEKICGLLKDEKKLRKASGATS</sequence>
<dbReference type="EMBL" id="CH963925">
    <property type="protein sequence ID" value="EDW78219.1"/>
    <property type="molecule type" value="Genomic_DNA"/>
</dbReference>
<dbReference type="HOGENOM" id="CLU_050309_1_0_1"/>
<feature type="repeat" description="ANK" evidence="5">
    <location>
        <begin position="166"/>
        <end position="198"/>
    </location>
</feature>
<dbReference type="PROSITE" id="PS50088">
    <property type="entry name" value="ANK_REPEAT"/>
    <property type="match status" value="2"/>
</dbReference>